<dbReference type="EMBL" id="BSKO01000001">
    <property type="protein sequence ID" value="GLO64512.1"/>
    <property type="molecule type" value="Genomic_DNA"/>
</dbReference>
<gene>
    <name evidence="1" type="ORF">MACH08_02960</name>
</gene>
<comment type="caution">
    <text evidence="1">The sequence shown here is derived from an EMBL/GenBank/DDBJ whole genome shotgun (WGS) entry which is preliminary data.</text>
</comment>
<protein>
    <submittedName>
        <fullName evidence="1">Uncharacterized protein</fullName>
    </submittedName>
</protein>
<evidence type="ECO:0000313" key="1">
    <source>
        <dbReference type="EMBL" id="GLO64512.1"/>
    </source>
</evidence>
<organism evidence="1 2">
    <name type="scientific">Oceanobacillus kimchii</name>
    <dbReference type="NCBI Taxonomy" id="746691"/>
    <lineage>
        <taxon>Bacteria</taxon>
        <taxon>Bacillati</taxon>
        <taxon>Bacillota</taxon>
        <taxon>Bacilli</taxon>
        <taxon>Bacillales</taxon>
        <taxon>Bacillaceae</taxon>
        <taxon>Oceanobacillus</taxon>
    </lineage>
</organism>
<reference evidence="1 2" key="1">
    <citation type="submission" date="2023-02" db="EMBL/GenBank/DDBJ databases">
        <title>Oceanobacillus kimchii IFOP_LL358 isolated form Alexandrium catenella lab strain.</title>
        <authorList>
            <person name="Gajardo G."/>
            <person name="Ueki S."/>
            <person name="Maruyama F."/>
        </authorList>
    </citation>
    <scope>NUCLEOTIDE SEQUENCE [LARGE SCALE GENOMIC DNA]</scope>
    <source>
        <strain evidence="1 2">IFOP_LL358</strain>
    </source>
</reference>
<keyword evidence="2" id="KW-1185">Reference proteome</keyword>
<sequence>MNTKILKLLNEIYPLQITEIEVTNELYRCKADKRHTLSGEQVWIMNHFRIKIENNHTLLNLSEMYI</sequence>
<proteinExistence type="predicted"/>
<dbReference type="RefSeq" id="WP_069686206.1">
    <property type="nucleotide sequence ID" value="NZ_BSKO01000001.1"/>
</dbReference>
<dbReference type="Proteomes" id="UP001275436">
    <property type="component" value="Unassembled WGS sequence"/>
</dbReference>
<accession>A0ABQ5TJ78</accession>
<evidence type="ECO:0000313" key="2">
    <source>
        <dbReference type="Proteomes" id="UP001275436"/>
    </source>
</evidence>
<name>A0ABQ5TJ78_9BACI</name>